<evidence type="ECO:0000313" key="2">
    <source>
        <dbReference type="Proteomes" id="UP000032068"/>
    </source>
</evidence>
<comment type="caution">
    <text evidence="1">The sequence shown here is derived from an EMBL/GenBank/DDBJ whole genome shotgun (WGS) entry which is preliminary data.</text>
</comment>
<evidence type="ECO:0000313" key="1">
    <source>
        <dbReference type="EMBL" id="KIQ02614.1"/>
    </source>
</evidence>
<protein>
    <submittedName>
        <fullName evidence="1">Uncharacterized protein</fullName>
    </submittedName>
</protein>
<dbReference type="RefSeq" id="WP_042553132.1">
    <property type="nucleotide sequence ID" value="NZ_JXQW01000015.1"/>
</dbReference>
<organism evidence="1 2">
    <name type="scientific">Pseudomonas fulva</name>
    <dbReference type="NCBI Taxonomy" id="47880"/>
    <lineage>
        <taxon>Bacteria</taxon>
        <taxon>Pseudomonadati</taxon>
        <taxon>Pseudomonadota</taxon>
        <taxon>Gammaproteobacteria</taxon>
        <taxon>Pseudomonadales</taxon>
        <taxon>Pseudomonadaceae</taxon>
        <taxon>Pseudomonas</taxon>
    </lineage>
</organism>
<accession>A0A0D0KW22</accession>
<gene>
    <name evidence="1" type="ORF">RU08_07305</name>
</gene>
<dbReference type="AlphaFoldDB" id="A0A0D0KW22"/>
<dbReference type="OrthoDB" id="6903287at2"/>
<sequence length="89" mass="9784">MTAKEQQLTELLTLTSRTITHMTAAMTALSFDLLRSDDSGVRSAASKMITRLGAVSQELDQQWALISELTGVEAPDRHDTIEEVQLHTA</sequence>
<dbReference type="EMBL" id="JXQW01000015">
    <property type="protein sequence ID" value="KIQ02614.1"/>
    <property type="molecule type" value="Genomic_DNA"/>
</dbReference>
<reference evidence="1 2" key="1">
    <citation type="submission" date="2014-12" db="EMBL/GenBank/DDBJ databases">
        <title>16Stimator: statistical estimation of ribosomal gene copy numbers from draft genome assemblies.</title>
        <authorList>
            <person name="Perisin M.A."/>
            <person name="Vetter M."/>
            <person name="Gilbert J.A."/>
            <person name="Bergelson J."/>
        </authorList>
    </citation>
    <scope>NUCLEOTIDE SEQUENCE [LARGE SCALE GENOMIC DNA]</scope>
    <source>
        <strain evidence="1 2">MEJ086</strain>
    </source>
</reference>
<proteinExistence type="predicted"/>
<dbReference type="Proteomes" id="UP000032068">
    <property type="component" value="Unassembled WGS sequence"/>
</dbReference>
<name>A0A0D0KW22_9PSED</name>